<dbReference type="Pfam" id="PF07859">
    <property type="entry name" value="Abhydrolase_3"/>
    <property type="match status" value="1"/>
</dbReference>
<evidence type="ECO:0000256" key="1">
    <source>
        <dbReference type="ARBA" id="ARBA00022801"/>
    </source>
</evidence>
<reference evidence="3 4" key="1">
    <citation type="submission" date="2024-10" db="EMBL/GenBank/DDBJ databases">
        <title>The Natural Products Discovery Center: Release of the First 8490 Sequenced Strains for Exploring Actinobacteria Biosynthetic Diversity.</title>
        <authorList>
            <person name="Kalkreuter E."/>
            <person name="Kautsar S.A."/>
            <person name="Yang D."/>
            <person name="Bader C.D."/>
            <person name="Teijaro C.N."/>
            <person name="Fluegel L."/>
            <person name="Davis C.M."/>
            <person name="Simpson J.R."/>
            <person name="Lauterbach L."/>
            <person name="Steele A.D."/>
            <person name="Gui C."/>
            <person name="Meng S."/>
            <person name="Li G."/>
            <person name="Viehrig K."/>
            <person name="Ye F."/>
            <person name="Su P."/>
            <person name="Kiefer A.F."/>
            <person name="Nichols A."/>
            <person name="Cepeda A.J."/>
            <person name="Yan W."/>
            <person name="Fan B."/>
            <person name="Jiang Y."/>
            <person name="Adhikari A."/>
            <person name="Zheng C.-J."/>
            <person name="Schuster L."/>
            <person name="Cowan T.M."/>
            <person name="Smanski M.J."/>
            <person name="Chevrette M.G."/>
            <person name="De Carvalho L.P.S."/>
            <person name="Shen B."/>
        </authorList>
    </citation>
    <scope>NUCLEOTIDE SEQUENCE [LARGE SCALE GENOMIC DNA]</scope>
    <source>
        <strain evidence="3 4">NPDC006488</strain>
    </source>
</reference>
<sequence length="319" mass="33708">MFLDPEFLPVYESLPEMDVFADVRGARVALAAASGDGKSDGEVNVEDREIRVDGHALSLRLYTPVTPVSRSVAPLPVAVWIHGGGFVLGGPNAEDATCRRLTAELGIAVVAPDYRLAPENRYPAAFDDCYAALRWVADEADALGVDAARVALGGHSAGAALAAAVALAARDRQGPGIRYLYLGYPVLDDRLETESARAITDPKLFNRQGAAAGWELYLQGSDPEAGYAVPGRAKDLRDLPPTYILVDGADPVRDEALEFAARLSAAGNSVELHLVPGVPHMFDVLAPDIRASRRAVAAWTTAFAHGVGASGDQARGDAR</sequence>
<keyword evidence="4" id="KW-1185">Reference proteome</keyword>
<evidence type="ECO:0000259" key="2">
    <source>
        <dbReference type="Pfam" id="PF07859"/>
    </source>
</evidence>
<name>A0ABW6M9X4_9ACTN</name>
<dbReference type="RefSeq" id="WP_388111158.1">
    <property type="nucleotide sequence ID" value="NZ_JBIAHM010000011.1"/>
</dbReference>
<comment type="caution">
    <text evidence="3">The sequence shown here is derived from an EMBL/GenBank/DDBJ whole genome shotgun (WGS) entry which is preliminary data.</text>
</comment>
<organism evidence="3 4">
    <name type="scientific">Streptomyces hokutonensis</name>
    <dbReference type="NCBI Taxonomy" id="1306990"/>
    <lineage>
        <taxon>Bacteria</taxon>
        <taxon>Bacillati</taxon>
        <taxon>Actinomycetota</taxon>
        <taxon>Actinomycetes</taxon>
        <taxon>Kitasatosporales</taxon>
        <taxon>Streptomycetaceae</taxon>
        <taxon>Streptomyces</taxon>
    </lineage>
</organism>
<dbReference type="PANTHER" id="PTHR48081:SF8">
    <property type="entry name" value="ALPHA_BETA HYDROLASE FOLD-3 DOMAIN-CONTAINING PROTEIN-RELATED"/>
    <property type="match status" value="1"/>
</dbReference>
<dbReference type="GO" id="GO:0016787">
    <property type="term" value="F:hydrolase activity"/>
    <property type="evidence" value="ECO:0007669"/>
    <property type="project" value="UniProtKB-KW"/>
</dbReference>
<dbReference type="Proteomes" id="UP001601303">
    <property type="component" value="Unassembled WGS sequence"/>
</dbReference>
<dbReference type="Gene3D" id="3.40.50.1820">
    <property type="entry name" value="alpha/beta hydrolase"/>
    <property type="match status" value="1"/>
</dbReference>
<keyword evidence="1 3" id="KW-0378">Hydrolase</keyword>
<accession>A0ABW6M9X4</accession>
<dbReference type="InterPro" id="IPR029058">
    <property type="entry name" value="AB_hydrolase_fold"/>
</dbReference>
<dbReference type="PANTHER" id="PTHR48081">
    <property type="entry name" value="AB HYDROLASE SUPERFAMILY PROTEIN C4A8.06C"/>
    <property type="match status" value="1"/>
</dbReference>
<protein>
    <submittedName>
        <fullName evidence="3">Alpha/beta hydrolase</fullName>
    </submittedName>
</protein>
<dbReference type="InterPro" id="IPR013094">
    <property type="entry name" value="AB_hydrolase_3"/>
</dbReference>
<dbReference type="EMBL" id="JBIAHM010000011">
    <property type="protein sequence ID" value="MFE9602931.1"/>
    <property type="molecule type" value="Genomic_DNA"/>
</dbReference>
<dbReference type="InterPro" id="IPR050300">
    <property type="entry name" value="GDXG_lipolytic_enzyme"/>
</dbReference>
<evidence type="ECO:0000313" key="4">
    <source>
        <dbReference type="Proteomes" id="UP001601303"/>
    </source>
</evidence>
<proteinExistence type="predicted"/>
<feature type="domain" description="Alpha/beta hydrolase fold-3" evidence="2">
    <location>
        <begin position="79"/>
        <end position="282"/>
    </location>
</feature>
<evidence type="ECO:0000313" key="3">
    <source>
        <dbReference type="EMBL" id="MFE9602931.1"/>
    </source>
</evidence>
<gene>
    <name evidence="3" type="ORF">ACFYNQ_30755</name>
</gene>
<dbReference type="SUPFAM" id="SSF53474">
    <property type="entry name" value="alpha/beta-Hydrolases"/>
    <property type="match status" value="1"/>
</dbReference>